<keyword evidence="5 8" id="KW-1133">Transmembrane helix</keyword>
<dbReference type="RefSeq" id="WP_098407067.1">
    <property type="nucleotide sequence ID" value="NZ_PDJE01000001.1"/>
</dbReference>
<feature type="transmembrane region" description="Helical" evidence="8">
    <location>
        <begin position="82"/>
        <end position="100"/>
    </location>
</feature>
<dbReference type="AlphaFoldDB" id="A0A2A9DWX2"/>
<dbReference type="GO" id="GO:0016020">
    <property type="term" value="C:membrane"/>
    <property type="evidence" value="ECO:0007669"/>
    <property type="project" value="UniProtKB-SubCell"/>
</dbReference>
<dbReference type="GO" id="GO:0016117">
    <property type="term" value="P:carotenoid biosynthetic process"/>
    <property type="evidence" value="ECO:0007669"/>
    <property type="project" value="UniProtKB-KW"/>
</dbReference>
<feature type="transmembrane region" description="Helical" evidence="8">
    <location>
        <begin position="35"/>
        <end position="62"/>
    </location>
</feature>
<dbReference type="EMBL" id="PDJE01000001">
    <property type="protein sequence ID" value="PFG30635.1"/>
    <property type="molecule type" value="Genomic_DNA"/>
</dbReference>
<keyword evidence="3 8" id="KW-0812">Transmembrane</keyword>
<evidence type="ECO:0000313" key="11">
    <source>
        <dbReference type="Proteomes" id="UP000221369"/>
    </source>
</evidence>
<keyword evidence="7" id="KW-0413">Isomerase</keyword>
<evidence type="ECO:0000256" key="7">
    <source>
        <dbReference type="ARBA" id="ARBA00023235"/>
    </source>
</evidence>
<reference evidence="10 11" key="1">
    <citation type="submission" date="2017-10" db="EMBL/GenBank/DDBJ databases">
        <title>Sequencing the genomes of 1000 actinobacteria strains.</title>
        <authorList>
            <person name="Klenk H.-P."/>
        </authorList>
    </citation>
    <scope>NUCLEOTIDE SEQUENCE [LARGE SCALE GENOMIC DNA]</scope>
    <source>
        <strain evidence="10 11">DSM 21798</strain>
    </source>
</reference>
<dbReference type="GO" id="GO:0045436">
    <property type="term" value="F:lycopene beta cyclase activity"/>
    <property type="evidence" value="ECO:0007669"/>
    <property type="project" value="UniProtKB-ARBA"/>
</dbReference>
<keyword evidence="11" id="KW-1185">Reference proteome</keyword>
<dbReference type="GO" id="GO:0016872">
    <property type="term" value="F:intramolecular lyase activity"/>
    <property type="evidence" value="ECO:0007669"/>
    <property type="project" value="InterPro"/>
</dbReference>
<evidence type="ECO:0000259" key="9">
    <source>
        <dbReference type="Pfam" id="PF18916"/>
    </source>
</evidence>
<evidence type="ECO:0000256" key="5">
    <source>
        <dbReference type="ARBA" id="ARBA00022989"/>
    </source>
</evidence>
<feature type="domain" description="Lycopene cyclase" evidence="9">
    <location>
        <begin position="23"/>
        <end position="92"/>
    </location>
</feature>
<organism evidence="10 11">
    <name type="scientific">Paramicrobacterium agarici</name>
    <dbReference type="NCBI Taxonomy" id="630514"/>
    <lineage>
        <taxon>Bacteria</taxon>
        <taxon>Bacillati</taxon>
        <taxon>Actinomycetota</taxon>
        <taxon>Actinomycetes</taxon>
        <taxon>Micrococcales</taxon>
        <taxon>Microbacteriaceae</taxon>
        <taxon>Paramicrobacterium</taxon>
    </lineage>
</organism>
<evidence type="ECO:0000256" key="2">
    <source>
        <dbReference type="ARBA" id="ARBA00004829"/>
    </source>
</evidence>
<evidence type="ECO:0000256" key="4">
    <source>
        <dbReference type="ARBA" id="ARBA00022746"/>
    </source>
</evidence>
<evidence type="ECO:0000256" key="6">
    <source>
        <dbReference type="ARBA" id="ARBA00023136"/>
    </source>
</evidence>
<evidence type="ECO:0000313" key="10">
    <source>
        <dbReference type="EMBL" id="PFG30635.1"/>
    </source>
</evidence>
<protein>
    <submittedName>
        <fullName evidence="10">Lycopene cyclase domain-containing protein</fullName>
    </submittedName>
</protein>
<dbReference type="Pfam" id="PF18916">
    <property type="entry name" value="Lycopene_cyc"/>
    <property type="match status" value="1"/>
</dbReference>
<evidence type="ECO:0000256" key="3">
    <source>
        <dbReference type="ARBA" id="ARBA00022692"/>
    </source>
</evidence>
<dbReference type="NCBIfam" id="TIGR03462">
    <property type="entry name" value="CarR_dom_SF"/>
    <property type="match status" value="1"/>
</dbReference>
<feature type="transmembrane region" description="Helical" evidence="8">
    <location>
        <begin position="6"/>
        <end position="23"/>
    </location>
</feature>
<evidence type="ECO:0000256" key="1">
    <source>
        <dbReference type="ARBA" id="ARBA00004141"/>
    </source>
</evidence>
<comment type="caution">
    <text evidence="10">The sequence shown here is derived from an EMBL/GenBank/DDBJ whole genome shotgun (WGS) entry which is preliminary data.</text>
</comment>
<keyword evidence="6 8" id="KW-0472">Membrane</keyword>
<dbReference type="InterPro" id="IPR017825">
    <property type="entry name" value="Lycopene_cyclase_dom"/>
</dbReference>
<dbReference type="Proteomes" id="UP000221369">
    <property type="component" value="Unassembled WGS sequence"/>
</dbReference>
<gene>
    <name evidence="10" type="ORF">ATJ78_1570</name>
</gene>
<name>A0A2A9DWX2_9MICO</name>
<proteinExistence type="predicted"/>
<sequence>MTYSLMSVPFSIVAVGIFAVGGVRAHRTGCGGRYLASWAITVSALVALTLIFDNIMMAAGFFDYGTSQISGLRIGLIPAEDLLYPLAGSLFIAGLSSLISPERRDRDADI</sequence>
<keyword evidence="4" id="KW-0125">Carotenoid biosynthesis</keyword>
<comment type="subcellular location">
    <subcellularLocation>
        <location evidence="1">Membrane</location>
        <topology evidence="1">Multi-pass membrane protein</topology>
    </subcellularLocation>
</comment>
<comment type="pathway">
    <text evidence="2">Carotenoid biosynthesis.</text>
</comment>
<accession>A0A2A9DWX2</accession>
<evidence type="ECO:0000256" key="8">
    <source>
        <dbReference type="SAM" id="Phobius"/>
    </source>
</evidence>